<dbReference type="InterPro" id="IPR002909">
    <property type="entry name" value="IPT_dom"/>
</dbReference>
<evidence type="ECO:0000259" key="1">
    <source>
        <dbReference type="SMART" id="SM00429"/>
    </source>
</evidence>
<accession>A0ABV0R8Z7</accession>
<dbReference type="InterPro" id="IPR057533">
    <property type="entry name" value="PSI_Plexin-B"/>
</dbReference>
<feature type="domain" description="IPT/TIG" evidence="1">
    <location>
        <begin position="114"/>
        <end position="266"/>
    </location>
</feature>
<dbReference type="Pfam" id="PF24317">
    <property type="entry name" value="PSI_Plexin-B"/>
    <property type="match status" value="1"/>
</dbReference>
<evidence type="ECO:0000313" key="2">
    <source>
        <dbReference type="EMBL" id="MEQ2204587.1"/>
    </source>
</evidence>
<dbReference type="Proteomes" id="UP001434883">
    <property type="component" value="Unassembled WGS sequence"/>
</dbReference>
<proteinExistence type="predicted"/>
<evidence type="ECO:0000313" key="3">
    <source>
        <dbReference type="Proteomes" id="UP001434883"/>
    </source>
</evidence>
<protein>
    <recommendedName>
        <fullName evidence="1">IPT/TIG domain-containing protein</fullName>
    </recommendedName>
</protein>
<dbReference type="InterPro" id="IPR014756">
    <property type="entry name" value="Ig_E-set"/>
</dbReference>
<sequence>DEAQYMCVVEIEEVQFNLTAAVEKTEDNTNIFTCSSHQVAHTPAFRSCSHSFHVADAGFWVVIHLYDCSPGQSDCSQCRAVPEEYGCVWCPGSPAPSCVYSQSCSSLPTDTCPPPQITQVLPVSGPLEGGVLVTITGSNLGTKYQDVVGGVKVADVPCVAQPEGYRISTRGGRVIKVTGRNLDVVQEPAIFVWVEPLEVQRVKRRRRLALLTAKQRLVFNGTMTTVSERCSVRSSSEITCWTPAVSPEVRVKGVWFQLDNVRVHYDSIEVPSCSSVFSSLMQ</sequence>
<dbReference type="Pfam" id="PF01833">
    <property type="entry name" value="TIG"/>
    <property type="match status" value="1"/>
</dbReference>
<dbReference type="InterPro" id="IPR031148">
    <property type="entry name" value="Plexin"/>
</dbReference>
<dbReference type="EMBL" id="JAHRIN010036840">
    <property type="protein sequence ID" value="MEQ2204587.1"/>
    <property type="molecule type" value="Genomic_DNA"/>
</dbReference>
<dbReference type="PANTHER" id="PTHR22625:SF69">
    <property type="entry name" value="PLEXIN-B3"/>
    <property type="match status" value="1"/>
</dbReference>
<gene>
    <name evidence="2" type="ORF">XENOCAPTIV_015608</name>
</gene>
<dbReference type="PANTHER" id="PTHR22625">
    <property type="entry name" value="PLEXIN"/>
    <property type="match status" value="1"/>
</dbReference>
<dbReference type="InterPro" id="IPR013783">
    <property type="entry name" value="Ig-like_fold"/>
</dbReference>
<dbReference type="SUPFAM" id="SSF81296">
    <property type="entry name" value="E set domains"/>
    <property type="match status" value="2"/>
</dbReference>
<reference evidence="2 3" key="1">
    <citation type="submission" date="2021-06" db="EMBL/GenBank/DDBJ databases">
        <authorList>
            <person name="Palmer J.M."/>
        </authorList>
    </citation>
    <scope>NUCLEOTIDE SEQUENCE [LARGE SCALE GENOMIC DNA]</scope>
    <source>
        <strain evidence="2 3">XC_2019</strain>
        <tissue evidence="2">Muscle</tissue>
    </source>
</reference>
<feature type="non-terminal residue" evidence="2">
    <location>
        <position position="1"/>
    </location>
</feature>
<dbReference type="Gene3D" id="2.60.40.10">
    <property type="entry name" value="Immunoglobulins"/>
    <property type="match status" value="1"/>
</dbReference>
<comment type="caution">
    <text evidence="2">The sequence shown here is derived from an EMBL/GenBank/DDBJ whole genome shotgun (WGS) entry which is preliminary data.</text>
</comment>
<keyword evidence="3" id="KW-1185">Reference proteome</keyword>
<name>A0ABV0R8Z7_9TELE</name>
<dbReference type="SMART" id="SM00429">
    <property type="entry name" value="IPT"/>
    <property type="match status" value="1"/>
</dbReference>
<organism evidence="2 3">
    <name type="scientific">Xenoophorus captivus</name>
    <dbReference type="NCBI Taxonomy" id="1517983"/>
    <lineage>
        <taxon>Eukaryota</taxon>
        <taxon>Metazoa</taxon>
        <taxon>Chordata</taxon>
        <taxon>Craniata</taxon>
        <taxon>Vertebrata</taxon>
        <taxon>Euteleostomi</taxon>
        <taxon>Actinopterygii</taxon>
        <taxon>Neopterygii</taxon>
        <taxon>Teleostei</taxon>
        <taxon>Neoteleostei</taxon>
        <taxon>Acanthomorphata</taxon>
        <taxon>Ovalentaria</taxon>
        <taxon>Atherinomorphae</taxon>
        <taxon>Cyprinodontiformes</taxon>
        <taxon>Goodeidae</taxon>
        <taxon>Xenoophorus</taxon>
    </lineage>
</organism>